<dbReference type="InterPro" id="IPR029044">
    <property type="entry name" value="Nucleotide-diphossugar_trans"/>
</dbReference>
<evidence type="ECO:0000313" key="2">
    <source>
        <dbReference type="EMBL" id="AWH89669.1"/>
    </source>
</evidence>
<feature type="domain" description="Glycosyltransferase 2-like" evidence="1">
    <location>
        <begin position="5"/>
        <end position="157"/>
    </location>
</feature>
<dbReference type="PANTHER" id="PTHR43179">
    <property type="entry name" value="RHAMNOSYLTRANSFERASE WBBL"/>
    <property type="match status" value="1"/>
</dbReference>
<evidence type="ECO:0000313" key="3">
    <source>
        <dbReference type="Proteomes" id="UP000244908"/>
    </source>
</evidence>
<name>A0A2Y9U240_9GAMM</name>
<dbReference type="SUPFAM" id="SSF53448">
    <property type="entry name" value="Nucleotide-diphospho-sugar transferases"/>
    <property type="match status" value="1"/>
</dbReference>
<proteinExistence type="predicted"/>
<dbReference type="EMBL" id="CP029185">
    <property type="protein sequence ID" value="AWH89669.1"/>
    <property type="molecule type" value="Genomic_DNA"/>
</dbReference>
<dbReference type="Pfam" id="PF00535">
    <property type="entry name" value="Glycos_transf_2"/>
    <property type="match status" value="1"/>
</dbReference>
<gene>
    <name evidence="2" type="ORF">HYN51_14590</name>
</gene>
<dbReference type="Gene3D" id="3.90.550.10">
    <property type="entry name" value="Spore Coat Polysaccharide Biosynthesis Protein SpsA, Chain A"/>
    <property type="match status" value="1"/>
</dbReference>
<organism evidence="2 3">
    <name type="scientific">Limnobaculum parvum</name>
    <dbReference type="NCBI Taxonomy" id="2172103"/>
    <lineage>
        <taxon>Bacteria</taxon>
        <taxon>Pseudomonadati</taxon>
        <taxon>Pseudomonadota</taxon>
        <taxon>Gammaproteobacteria</taxon>
        <taxon>Enterobacterales</taxon>
        <taxon>Budviciaceae</taxon>
        <taxon>Limnobaculum</taxon>
    </lineage>
</organism>
<dbReference type="PANTHER" id="PTHR43179:SF7">
    <property type="entry name" value="RHAMNOSYLTRANSFERASE WBBL"/>
    <property type="match status" value="1"/>
</dbReference>
<dbReference type="RefSeq" id="WP_108901712.1">
    <property type="nucleotide sequence ID" value="NZ_CP029185.2"/>
</dbReference>
<dbReference type="Proteomes" id="UP000244908">
    <property type="component" value="Chromosome"/>
</dbReference>
<sequence>MINIVIVSHGHTEFIYNLVNLLNTSSDFYNLYVKDNLKDNALKHFCSKNNIGYIVTDNSLGFGANNNEVVRCLNENHEFHNDDYFLFLNPDVSITDDSLRELYNITIQNNYELVTVNLFRDNELTLSDNSIRTFPTIIDFVSSLLFRQNRTILNKNNISSHTKVDWCAGSFILIKSNTFISIGGFDESYFMYCEDVDLCWRLKDKGILVTYLPEVKAVHYAQHDNRKLMSKAFFWHLKSALRFSLKSTLHSLGFSFGIKSRL</sequence>
<evidence type="ECO:0000259" key="1">
    <source>
        <dbReference type="Pfam" id="PF00535"/>
    </source>
</evidence>
<dbReference type="GO" id="GO:0016740">
    <property type="term" value="F:transferase activity"/>
    <property type="evidence" value="ECO:0007669"/>
    <property type="project" value="UniProtKB-KW"/>
</dbReference>
<reference evidence="2 3" key="1">
    <citation type="journal article" date="2019" name="Int. J. Syst. Evol. Microbiol.">
        <title>Limnobaculum parvum gen. nov., sp. nov., isolated from a freshwater lake.</title>
        <authorList>
            <person name="Baek C."/>
            <person name="Shin S.K."/>
            <person name="Yi H."/>
        </authorList>
    </citation>
    <scope>NUCLEOTIDE SEQUENCE [LARGE SCALE GENOMIC DNA]</scope>
    <source>
        <strain evidence="2 3">HYN0051</strain>
    </source>
</reference>
<accession>A0A2Y9U240</accession>
<protein>
    <submittedName>
        <fullName evidence="2">Glycosyltransferase family 2 protein</fullName>
    </submittedName>
</protein>
<dbReference type="KEGG" id="lpv:HYN51_14590"/>
<dbReference type="InterPro" id="IPR001173">
    <property type="entry name" value="Glyco_trans_2-like"/>
</dbReference>
<keyword evidence="3" id="KW-1185">Reference proteome</keyword>
<dbReference type="AlphaFoldDB" id="A0A2Y9U240"/>